<evidence type="ECO:0000313" key="2">
    <source>
        <dbReference type="Proteomes" id="UP000480151"/>
    </source>
</evidence>
<dbReference type="EMBL" id="JAAKGU010000001">
    <property type="protein sequence ID" value="NGM81269.1"/>
    <property type="molecule type" value="Genomic_DNA"/>
</dbReference>
<dbReference type="AlphaFoldDB" id="A0A6M1PDB5"/>
<protein>
    <submittedName>
        <fullName evidence="1">DUF1642 domain-containing protein</fullName>
    </submittedName>
</protein>
<dbReference type="Proteomes" id="UP000480151">
    <property type="component" value="Unassembled WGS sequence"/>
</dbReference>
<gene>
    <name evidence="1" type="ORF">G5B47_02450</name>
</gene>
<reference evidence="1 2" key="1">
    <citation type="submission" date="2020-02" db="EMBL/GenBank/DDBJ databases">
        <authorList>
            <person name="Gao J."/>
            <person name="Sun J."/>
        </authorList>
    </citation>
    <scope>NUCLEOTIDE SEQUENCE [LARGE SCALE GENOMIC DNA]</scope>
    <source>
        <strain evidence="1 2">7124</strain>
    </source>
</reference>
<comment type="caution">
    <text evidence="1">The sequence shown here is derived from an EMBL/GenBank/DDBJ whole genome shotgun (WGS) entry which is preliminary data.</text>
</comment>
<evidence type="ECO:0000313" key="1">
    <source>
        <dbReference type="EMBL" id="NGM81269.1"/>
    </source>
</evidence>
<dbReference type="RefSeq" id="WP_165093932.1">
    <property type="nucleotide sequence ID" value="NZ_JAAKGU010000001.1"/>
</dbReference>
<accession>A0A6M1PDB5</accession>
<organism evidence="1 2">
    <name type="scientific">Paenibacillus apii</name>
    <dbReference type="NCBI Taxonomy" id="1850370"/>
    <lineage>
        <taxon>Bacteria</taxon>
        <taxon>Bacillati</taxon>
        <taxon>Bacillota</taxon>
        <taxon>Bacilli</taxon>
        <taxon>Bacillales</taxon>
        <taxon>Paenibacillaceae</taxon>
        <taxon>Paenibacillus</taxon>
    </lineage>
</organism>
<sequence>MANEIKPVVIPREVAQAIEVMRSEFATTCAYSNEDIARVYTDSRYSDSLAKSIRKLPFDTLMRALLDGYERERTPEETVAEIYRKLSASADQERRAYNGEPTQYLMAALAVKRVLDVLGIVIPGVNVPEQTEGGAA</sequence>
<keyword evidence="2" id="KW-1185">Reference proteome</keyword>
<proteinExistence type="predicted"/>
<name>A0A6M1PDB5_9BACL</name>